<dbReference type="GeneID" id="77216667"/>
<dbReference type="EMBL" id="LUXO01000033">
    <property type="protein sequence ID" value="KZV02172.1"/>
    <property type="molecule type" value="Genomic_DNA"/>
</dbReference>
<dbReference type="PANTHER" id="PTHR43877:SF2">
    <property type="entry name" value="AMINOALKYLPHOSPHONATE N-ACETYLTRANSFERASE-RELATED"/>
    <property type="match status" value="1"/>
</dbReference>
<dbReference type="PROSITE" id="PS51186">
    <property type="entry name" value="GNAT"/>
    <property type="match status" value="1"/>
</dbReference>
<dbReference type="EMBL" id="LUWI01000005">
    <property type="protein sequence ID" value="KZU08421.1"/>
    <property type="molecule type" value="Genomic_DNA"/>
</dbReference>
<dbReference type="Proteomes" id="UP000094892">
    <property type="component" value="Unassembled WGS sequence"/>
</dbReference>
<gene>
    <name evidence="5" type="ORF">Lp19_0880</name>
    <name evidence="7" type="ORF">LPJSA22_03271</name>
    <name evidence="6" type="ORF">NAB2_2792</name>
    <name evidence="4" type="ORF">Nizo2260_0074</name>
</gene>
<dbReference type="PANTHER" id="PTHR43877">
    <property type="entry name" value="AMINOALKYLPHOSPHONATE N-ACETYLTRANSFERASE-RELATED-RELATED"/>
    <property type="match status" value="1"/>
</dbReference>
<keyword evidence="1 5" id="KW-0808">Transferase</keyword>
<feature type="domain" description="N-acetyltransferase" evidence="3">
    <location>
        <begin position="5"/>
        <end position="143"/>
    </location>
</feature>
<evidence type="ECO:0000313" key="11">
    <source>
        <dbReference type="Proteomes" id="UP000094892"/>
    </source>
</evidence>
<keyword evidence="4" id="KW-0067">ATP-binding</keyword>
<evidence type="ECO:0000313" key="7">
    <source>
        <dbReference type="EMBL" id="ODO63249.1"/>
    </source>
</evidence>
<evidence type="ECO:0000256" key="1">
    <source>
        <dbReference type="ARBA" id="ARBA00022679"/>
    </source>
</evidence>
<keyword evidence="4" id="KW-0547">Nucleotide-binding</keyword>
<reference evidence="8 9" key="1">
    <citation type="submission" date="2016-03" db="EMBL/GenBank/DDBJ databases">
        <title>Comparative genomics of 54 Lactobacillus plantarum strains reveals genomic uncoupling from niche constraints.</title>
        <authorList>
            <person name="Martino M.E."/>
        </authorList>
    </citation>
    <scope>NUCLEOTIDE SEQUENCE [LARGE SCALE GENOMIC DNA]</scope>
    <source>
        <strain evidence="5 9">19.1</strain>
        <strain evidence="6 8">NAB2</strain>
        <strain evidence="4 10">Nizo2260</strain>
    </source>
</reference>
<dbReference type="InterPro" id="IPR016181">
    <property type="entry name" value="Acyl_CoA_acyltransferase"/>
</dbReference>
<proteinExistence type="predicted"/>
<evidence type="ECO:0000313" key="6">
    <source>
        <dbReference type="EMBL" id="KZV02172.1"/>
    </source>
</evidence>
<dbReference type="Gene3D" id="3.40.630.30">
    <property type="match status" value="1"/>
</dbReference>
<sequence>MTKRIEIKPATAADQAALAEIYLVDRQQDFPWVTDPQLQDFNEDSRGEFVLVAWIDGQRAGFCSLYRLANFIHLLFVAPDFRHLKVGERLLTEMRQYATEPLTLKCVMANENALRFYAQVGFRIVKADADALPPNYTLRDTHTEQYVALVDVMANERKLN</sequence>
<dbReference type="Proteomes" id="UP000076882">
    <property type="component" value="Unassembled WGS sequence"/>
</dbReference>
<organism evidence="5 9">
    <name type="scientific">Lactiplantibacillus plantarum</name>
    <name type="common">Lactobacillus plantarum</name>
    <dbReference type="NCBI Taxonomy" id="1590"/>
    <lineage>
        <taxon>Bacteria</taxon>
        <taxon>Bacillati</taxon>
        <taxon>Bacillota</taxon>
        <taxon>Bacilli</taxon>
        <taxon>Lactobacillales</taxon>
        <taxon>Lactobacillaceae</taxon>
        <taxon>Lactiplantibacillus</taxon>
    </lineage>
</organism>
<dbReference type="Proteomes" id="UP000076872">
    <property type="component" value="Unassembled WGS sequence"/>
</dbReference>
<evidence type="ECO:0000313" key="8">
    <source>
        <dbReference type="Proteomes" id="UP000076872"/>
    </source>
</evidence>
<evidence type="ECO:0000313" key="4">
    <source>
        <dbReference type="EMBL" id="KZU08421.1"/>
    </source>
</evidence>
<accession>A0A0G9GP75</accession>
<dbReference type="RefSeq" id="WP_003641611.1">
    <property type="nucleotide sequence ID" value="NZ_AP018405.1"/>
</dbReference>
<evidence type="ECO:0000313" key="10">
    <source>
        <dbReference type="Proteomes" id="UP000076989"/>
    </source>
</evidence>
<evidence type="ECO:0000313" key="5">
    <source>
        <dbReference type="EMBL" id="KZU96904.1"/>
    </source>
</evidence>
<evidence type="ECO:0000256" key="2">
    <source>
        <dbReference type="ARBA" id="ARBA00023315"/>
    </source>
</evidence>
<dbReference type="InterPro" id="IPR000182">
    <property type="entry name" value="GNAT_dom"/>
</dbReference>
<dbReference type="EMBL" id="MCOL01000001">
    <property type="protein sequence ID" value="ODO63249.1"/>
    <property type="molecule type" value="Genomic_DNA"/>
</dbReference>
<dbReference type="CDD" id="cd04301">
    <property type="entry name" value="NAT_SF"/>
    <property type="match status" value="1"/>
</dbReference>
<protein>
    <submittedName>
        <fullName evidence="5">Acetyltransferase GNAT family</fullName>
    </submittedName>
    <submittedName>
        <fullName evidence="4">Protein export cytoplasm protein SecA ATPaseRNA helicase</fullName>
    </submittedName>
</protein>
<comment type="caution">
    <text evidence="5">The sequence shown here is derived from an EMBL/GenBank/DDBJ whole genome shotgun (WGS) entry which is preliminary data.</text>
</comment>
<dbReference type="PATRIC" id="fig|1590.142.peg.3234"/>
<dbReference type="InterPro" id="IPR050832">
    <property type="entry name" value="Bact_Acetyltransf"/>
</dbReference>
<evidence type="ECO:0000259" key="3">
    <source>
        <dbReference type="PROSITE" id="PS51186"/>
    </source>
</evidence>
<dbReference type="GO" id="GO:0016747">
    <property type="term" value="F:acyltransferase activity, transferring groups other than amino-acyl groups"/>
    <property type="evidence" value="ECO:0007669"/>
    <property type="project" value="InterPro"/>
</dbReference>
<dbReference type="Proteomes" id="UP000076989">
    <property type="component" value="Unassembled WGS sequence"/>
</dbReference>
<dbReference type="OMA" id="TWTIRPP"/>
<keyword evidence="2" id="KW-0012">Acyltransferase</keyword>
<dbReference type="SUPFAM" id="SSF55729">
    <property type="entry name" value="Acyl-CoA N-acyltransferases (Nat)"/>
    <property type="match status" value="1"/>
</dbReference>
<name>A0A0G9GP75_LACPN</name>
<dbReference type="AlphaFoldDB" id="A0A0G9GP75"/>
<keyword evidence="4" id="KW-0378">Hydrolase</keyword>
<dbReference type="KEGG" id="lpb:SH83_15230"/>
<keyword evidence="4" id="KW-0347">Helicase</keyword>
<reference evidence="7 11" key="2">
    <citation type="submission" date="2016-08" db="EMBL/GenBank/DDBJ databases">
        <title>Genome sequencing of Lactobacillus plantarum JSA22, isolated from fermented soybean paste.</title>
        <authorList>
            <person name="Choi H.S."/>
        </authorList>
    </citation>
    <scope>NUCLEOTIDE SEQUENCE [LARGE SCALE GENOMIC DNA]</scope>
    <source>
        <strain evidence="7 11">JSA22</strain>
    </source>
</reference>
<dbReference type="GO" id="GO:0004386">
    <property type="term" value="F:helicase activity"/>
    <property type="evidence" value="ECO:0007669"/>
    <property type="project" value="UniProtKB-KW"/>
</dbReference>
<evidence type="ECO:0000313" key="9">
    <source>
        <dbReference type="Proteomes" id="UP000076882"/>
    </source>
</evidence>
<dbReference type="EMBL" id="LUXM01000018">
    <property type="protein sequence ID" value="KZU96904.1"/>
    <property type="molecule type" value="Genomic_DNA"/>
</dbReference>
<dbReference type="Pfam" id="PF00583">
    <property type="entry name" value="Acetyltransf_1"/>
    <property type="match status" value="1"/>
</dbReference>